<sequence>MEEIGTEVDWKDLAHNLRSAPDNQKAQVAISVSSMFSGVPEAREWLANYLRSEDAQKIPTYGISFLLRTFITNPSPEEITLVADNFWKVDTPDLLPTASLIIEAGEGKLSEQEKIKLAEKAREIFDNTKQNPEHDNFGGKLIVIAGKFAPQIHEEWILEELDNYPIPPVYTTQTIQAAVEFGIKFSPEKLVNKLMDILKRTSPGNVVRKTWLIGDLSNVLEIIKPDDLKLLSQSLGEIVKLPPKTIENCFAFKPQLVTRLTQKFPEEMKKILDKLP</sequence>
<dbReference type="EMBL" id="LCBN01000045">
    <property type="protein sequence ID" value="KKS12672.1"/>
    <property type="molecule type" value="Genomic_DNA"/>
</dbReference>
<evidence type="ECO:0000313" key="1">
    <source>
        <dbReference type="EMBL" id="KKS12672.1"/>
    </source>
</evidence>
<reference evidence="1 2" key="1">
    <citation type="journal article" date="2015" name="Nature">
        <title>rRNA introns, odd ribosomes, and small enigmatic genomes across a large radiation of phyla.</title>
        <authorList>
            <person name="Brown C.T."/>
            <person name="Hug L.A."/>
            <person name="Thomas B.C."/>
            <person name="Sharon I."/>
            <person name="Castelle C.J."/>
            <person name="Singh A."/>
            <person name="Wilkins M.J."/>
            <person name="Williams K.H."/>
            <person name="Banfield J.F."/>
        </authorList>
    </citation>
    <scope>NUCLEOTIDE SEQUENCE [LARGE SCALE GENOMIC DNA]</scope>
</reference>
<comment type="caution">
    <text evidence="1">The sequence shown here is derived from an EMBL/GenBank/DDBJ whole genome shotgun (WGS) entry which is preliminary data.</text>
</comment>
<dbReference type="Proteomes" id="UP000034753">
    <property type="component" value="Unassembled WGS sequence"/>
</dbReference>
<evidence type="ECO:0000313" key="2">
    <source>
        <dbReference type="Proteomes" id="UP000034753"/>
    </source>
</evidence>
<accession>A0A0G0WKU8</accession>
<proteinExistence type="predicted"/>
<name>A0A0G0WKU8_9BACT</name>
<protein>
    <submittedName>
        <fullName evidence="1">Uncharacterized protein</fullName>
    </submittedName>
</protein>
<dbReference type="AlphaFoldDB" id="A0A0G0WKU8"/>
<organism evidence="1 2">
    <name type="scientific">Candidatus Daviesbacteria bacterium GW2011_GWB1_41_5</name>
    <dbReference type="NCBI Taxonomy" id="1618429"/>
    <lineage>
        <taxon>Bacteria</taxon>
        <taxon>Candidatus Daviesiibacteriota</taxon>
    </lineage>
</organism>
<gene>
    <name evidence="1" type="ORF">UU67_C0045G0002</name>
</gene>